<keyword evidence="4" id="KW-1185">Reference proteome</keyword>
<protein>
    <submittedName>
        <fullName evidence="3">Uncharacterized protein</fullName>
    </submittedName>
</protein>
<evidence type="ECO:0000256" key="2">
    <source>
        <dbReference type="SAM" id="Phobius"/>
    </source>
</evidence>
<sequence length="612" mass="71371">MGGNSLISQILTEAEITELGLHGSVIKPCSTPYIINKKHFVKICVYYLLSTFLFFSVYITIIVLVLTGPKTELNKTIILVLYIYIFLFFYIDLIVSNSIKYELVNRYNIREVRQRIYGRFLGPSPGGGPSPVSSVPVSSVPVSNAPISNALVSNALVSNALVSNEIGKGDSPQGAPIKKAKPPPREDKTSKSKEKKKKLFTSEKYYVVEEEEEPQQQQSQQQSQQQPQQQHEEANDVEEGRRPAVTERVLPPPVEEEKFYHMDQLKNVNESINAELMKYIQYENNNYTIDSYRYDLFLIISGFINQLNIFCDLLFLFYVYDYSWKLFCVCLFIYAYYLVHFGILIRFSIVMVRALLSIHRKSLSRSYRKATLFWKWLFFFLCARLRRWIKRLIRGMISMRESNQMVYPRQPNIFFNKYVNYNSWSFAYHQGASSKRSKDLLKVLRDSDSDDTKRVMLRVWRPPPNRVNIHAVQINRAREKTNKRKHTDRHNHTNRKVKHSKEECEKALRPSHVQVIADMSSFLSHYHILNIIKSKFLSAHSVYEHVRFTLVFFVWKLLYMDVVLCLLKVFILFYTSDLLANVLFLVIALVNIANSYVIHLVDNNLMTDIGSS</sequence>
<dbReference type="EMBL" id="CP016252">
    <property type="protein sequence ID" value="ANQ11147.1"/>
    <property type="molecule type" value="Genomic_DNA"/>
</dbReference>
<feature type="transmembrane region" description="Helical" evidence="2">
    <location>
        <begin position="44"/>
        <end position="65"/>
    </location>
</feature>
<feature type="transmembrane region" description="Helical" evidence="2">
    <location>
        <begin position="370"/>
        <end position="389"/>
    </location>
</feature>
<feature type="transmembrane region" description="Helical" evidence="2">
    <location>
        <begin position="548"/>
        <end position="571"/>
    </location>
</feature>
<feature type="transmembrane region" description="Helical" evidence="2">
    <location>
        <begin position="296"/>
        <end position="318"/>
    </location>
</feature>
<feature type="compositionally biased region" description="Low complexity" evidence="1">
    <location>
        <begin position="215"/>
        <end position="229"/>
    </location>
</feature>
<feature type="transmembrane region" description="Helical" evidence="2">
    <location>
        <begin position="578"/>
        <end position="598"/>
    </location>
</feature>
<organism evidence="3 4">
    <name type="scientific">Plasmodium coatneyi</name>
    <dbReference type="NCBI Taxonomy" id="208452"/>
    <lineage>
        <taxon>Eukaryota</taxon>
        <taxon>Sar</taxon>
        <taxon>Alveolata</taxon>
        <taxon>Apicomplexa</taxon>
        <taxon>Aconoidasida</taxon>
        <taxon>Haemosporida</taxon>
        <taxon>Plasmodiidae</taxon>
        <taxon>Plasmodium</taxon>
    </lineage>
</organism>
<accession>A0A1B1E854</accession>
<dbReference type="KEGG" id="pcot:PCOAH_00053450"/>
<feature type="transmembrane region" description="Helical" evidence="2">
    <location>
        <begin position="77"/>
        <end position="95"/>
    </location>
</feature>
<feature type="region of interest" description="Disordered" evidence="1">
    <location>
        <begin position="480"/>
        <end position="503"/>
    </location>
</feature>
<dbReference type="VEuPathDB" id="PlasmoDB:PCOAH_00053450"/>
<feature type="compositionally biased region" description="Basic and acidic residues" evidence="1">
    <location>
        <begin position="183"/>
        <end position="192"/>
    </location>
</feature>
<feature type="transmembrane region" description="Helical" evidence="2">
    <location>
        <begin position="324"/>
        <end position="349"/>
    </location>
</feature>
<dbReference type="RefSeq" id="XP_019917842.1">
    <property type="nucleotide sequence ID" value="XM_020062125.1"/>
</dbReference>
<reference evidence="4" key="1">
    <citation type="submission" date="2016-06" db="EMBL/GenBank/DDBJ databases">
        <title>First high quality genome sequence of Plasmodium coatneyi using continuous long reads from single molecule, real-time sequencing.</title>
        <authorList>
            <person name="Chien J.-T."/>
            <person name="Pakala S.B."/>
            <person name="Geraldo J.A."/>
            <person name="Lapp S.A."/>
            <person name="Barnwell J.W."/>
            <person name="Kissinger J.C."/>
            <person name="Galinski M.R."/>
            <person name="Humphrey J.C."/>
        </authorList>
    </citation>
    <scope>NUCLEOTIDE SEQUENCE [LARGE SCALE GENOMIC DNA]</scope>
    <source>
        <strain evidence="4">Hackeri</strain>
    </source>
</reference>
<keyword evidence="2" id="KW-0472">Membrane</keyword>
<evidence type="ECO:0000313" key="3">
    <source>
        <dbReference type="EMBL" id="ANQ11147.1"/>
    </source>
</evidence>
<dbReference type="AlphaFoldDB" id="A0A1B1E854"/>
<dbReference type="OrthoDB" id="378080at2759"/>
<feature type="region of interest" description="Disordered" evidence="1">
    <location>
        <begin position="209"/>
        <end position="246"/>
    </location>
</feature>
<feature type="compositionally biased region" description="Basic residues" evidence="1">
    <location>
        <begin position="481"/>
        <end position="499"/>
    </location>
</feature>
<proteinExistence type="predicted"/>
<evidence type="ECO:0000256" key="1">
    <source>
        <dbReference type="SAM" id="MobiDB-lite"/>
    </source>
</evidence>
<dbReference type="Proteomes" id="UP000092716">
    <property type="component" value="Chromosome 14"/>
</dbReference>
<feature type="compositionally biased region" description="Basic and acidic residues" evidence="1">
    <location>
        <begin position="230"/>
        <end position="245"/>
    </location>
</feature>
<dbReference type="GeneID" id="30912079"/>
<gene>
    <name evidence="3" type="ORF">PCOAH_00053450</name>
</gene>
<keyword evidence="2" id="KW-0812">Transmembrane</keyword>
<keyword evidence="2" id="KW-1133">Transmembrane helix</keyword>
<feature type="region of interest" description="Disordered" evidence="1">
    <location>
        <begin position="167"/>
        <end position="197"/>
    </location>
</feature>
<evidence type="ECO:0000313" key="4">
    <source>
        <dbReference type="Proteomes" id="UP000092716"/>
    </source>
</evidence>
<name>A0A1B1E854_9APIC</name>